<name>A0A835XIX5_9CHLO</name>
<keyword evidence="2 3" id="KW-0040">ANK repeat</keyword>
<gene>
    <name evidence="5" type="ORF">HYH03_017516</name>
</gene>
<feature type="repeat" description="ANK" evidence="3">
    <location>
        <begin position="65"/>
        <end position="97"/>
    </location>
</feature>
<dbReference type="AlphaFoldDB" id="A0A835XIX5"/>
<keyword evidence="1" id="KW-0677">Repeat</keyword>
<dbReference type="SMART" id="SM00248">
    <property type="entry name" value="ANK"/>
    <property type="match status" value="4"/>
</dbReference>
<dbReference type="PROSITE" id="PS50088">
    <property type="entry name" value="ANK_REPEAT"/>
    <property type="match status" value="4"/>
</dbReference>
<evidence type="ECO:0000313" key="6">
    <source>
        <dbReference type="Proteomes" id="UP000612055"/>
    </source>
</evidence>
<dbReference type="Pfam" id="PF12796">
    <property type="entry name" value="Ank_2"/>
    <property type="match status" value="1"/>
</dbReference>
<evidence type="ECO:0000256" key="3">
    <source>
        <dbReference type="PROSITE-ProRule" id="PRU00023"/>
    </source>
</evidence>
<dbReference type="Proteomes" id="UP000612055">
    <property type="component" value="Unassembled WGS sequence"/>
</dbReference>
<evidence type="ECO:0000256" key="2">
    <source>
        <dbReference type="ARBA" id="ARBA00023043"/>
    </source>
</evidence>
<dbReference type="SUPFAM" id="SSF48403">
    <property type="entry name" value="Ankyrin repeat"/>
    <property type="match status" value="1"/>
</dbReference>
<protein>
    <submittedName>
        <fullName evidence="5">Uncharacterized protein</fullName>
    </submittedName>
</protein>
<proteinExistence type="predicted"/>
<feature type="repeat" description="ANK" evidence="3">
    <location>
        <begin position="1"/>
        <end position="31"/>
    </location>
</feature>
<dbReference type="InterPro" id="IPR036770">
    <property type="entry name" value="Ankyrin_rpt-contain_sf"/>
</dbReference>
<dbReference type="Pfam" id="PF00023">
    <property type="entry name" value="Ank"/>
    <property type="match status" value="2"/>
</dbReference>
<accession>A0A835XIX5</accession>
<feature type="repeat" description="ANK" evidence="3">
    <location>
        <begin position="32"/>
        <end position="64"/>
    </location>
</feature>
<feature type="compositionally biased region" description="Gly residues" evidence="4">
    <location>
        <begin position="167"/>
        <end position="176"/>
    </location>
</feature>
<organism evidence="5 6">
    <name type="scientific">Edaphochlamys debaryana</name>
    <dbReference type="NCBI Taxonomy" id="47281"/>
    <lineage>
        <taxon>Eukaryota</taxon>
        <taxon>Viridiplantae</taxon>
        <taxon>Chlorophyta</taxon>
        <taxon>core chlorophytes</taxon>
        <taxon>Chlorophyceae</taxon>
        <taxon>CS clade</taxon>
        <taxon>Chlamydomonadales</taxon>
        <taxon>Chlamydomonadales incertae sedis</taxon>
        <taxon>Edaphochlamys</taxon>
    </lineage>
</organism>
<evidence type="ECO:0000313" key="5">
    <source>
        <dbReference type="EMBL" id="KAG2483638.1"/>
    </source>
</evidence>
<keyword evidence="6" id="KW-1185">Reference proteome</keyword>
<evidence type="ECO:0000256" key="1">
    <source>
        <dbReference type="ARBA" id="ARBA00022737"/>
    </source>
</evidence>
<feature type="repeat" description="ANK" evidence="3">
    <location>
        <begin position="98"/>
        <end position="130"/>
    </location>
</feature>
<dbReference type="OrthoDB" id="548769at2759"/>
<reference evidence="5" key="1">
    <citation type="journal article" date="2020" name="bioRxiv">
        <title>Comparative genomics of Chlamydomonas.</title>
        <authorList>
            <person name="Craig R.J."/>
            <person name="Hasan A.R."/>
            <person name="Ness R.W."/>
            <person name="Keightley P.D."/>
        </authorList>
    </citation>
    <scope>NUCLEOTIDE SEQUENCE</scope>
    <source>
        <strain evidence="5">CCAP 11/70</strain>
    </source>
</reference>
<dbReference type="PROSITE" id="PS50297">
    <property type="entry name" value="ANK_REP_REGION"/>
    <property type="match status" value="4"/>
</dbReference>
<dbReference type="Gene3D" id="1.25.40.20">
    <property type="entry name" value="Ankyrin repeat-containing domain"/>
    <property type="match status" value="3"/>
</dbReference>
<dbReference type="EMBL" id="JAEHOE010000170">
    <property type="protein sequence ID" value="KAG2483638.1"/>
    <property type="molecule type" value="Genomic_DNA"/>
</dbReference>
<comment type="caution">
    <text evidence="5">The sequence shown here is derived from an EMBL/GenBank/DDBJ whole genome shotgun (WGS) entry which is preliminary data.</text>
</comment>
<evidence type="ECO:0000256" key="4">
    <source>
        <dbReference type="SAM" id="MobiDB-lite"/>
    </source>
</evidence>
<dbReference type="PANTHER" id="PTHR24171">
    <property type="entry name" value="ANKYRIN REPEAT DOMAIN-CONTAINING PROTEIN 39-RELATED"/>
    <property type="match status" value="1"/>
</dbReference>
<dbReference type="InterPro" id="IPR002110">
    <property type="entry name" value="Ankyrin_rpt"/>
</dbReference>
<dbReference type="PANTHER" id="PTHR24171:SF10">
    <property type="entry name" value="ANKYRIN REPEAT DOMAIN-CONTAINING PROTEIN 29-LIKE"/>
    <property type="match status" value="1"/>
</dbReference>
<feature type="region of interest" description="Disordered" evidence="4">
    <location>
        <begin position="150"/>
        <end position="180"/>
    </location>
</feature>
<sequence>MTPLHVASLHGHVGVVQALLKANADVDAKTWADVTPLMLAARAGHVEMTKVLLAAGADTSCSDKCQVTPLMLASRAGHTEVVKLLMYDGASTSSSDERYKTALHHAAAAGRRGATRALLENGADATDTAKGKTPLDLAIAGWHWRTADNTDLKPSFSRPGASAAGGAANGAGGGGSEPPLSVAEAAAAELQRRMAERLAEHHQLSAAAARKAEAKEALRARIRDQLHERLSKSLCGRERSLPNLLRMLGVIGKTAPPPSPEQRSEALKAARVRFHPDKASGSLEVVELR</sequence>